<reference evidence="2" key="2">
    <citation type="journal article" date="2006" name="PLoS Pathog.">
        <title>New perspectives on host-parasite interplay by comparative transcriptomic and proteomic analyses of Schistosoma japonicum.</title>
        <authorList>
            <person name="Liu F."/>
            <person name="Lu J."/>
            <person name="Hu W."/>
            <person name="Wang S.Y."/>
            <person name="Cui S.J."/>
            <person name="Chi M."/>
            <person name="Yan Q."/>
            <person name="Wang X.R."/>
            <person name="Song H.D."/>
            <person name="Xu X.N."/>
            <person name="Wang J.J."/>
            <person name="Zhang X.L."/>
            <person name="Zhang X."/>
            <person name="Wang Z.Q."/>
            <person name="Xue C.L."/>
            <person name="Brindley P.J."/>
            <person name="McManus D.P."/>
            <person name="Yang P.Y."/>
            <person name="Feng Z."/>
            <person name="Chen Z."/>
            <person name="Han Z.G."/>
        </authorList>
    </citation>
    <scope>NUCLEOTIDE SEQUENCE</scope>
</reference>
<keyword evidence="1" id="KW-0472">Membrane</keyword>
<dbReference type="AlphaFoldDB" id="Q5D8Y2"/>
<organism evidence="2">
    <name type="scientific">Schistosoma japonicum</name>
    <name type="common">Blood fluke</name>
    <dbReference type="NCBI Taxonomy" id="6182"/>
    <lineage>
        <taxon>Eukaryota</taxon>
        <taxon>Metazoa</taxon>
        <taxon>Spiralia</taxon>
        <taxon>Lophotrochozoa</taxon>
        <taxon>Platyhelminthes</taxon>
        <taxon>Trematoda</taxon>
        <taxon>Digenea</taxon>
        <taxon>Strigeidida</taxon>
        <taxon>Schistosomatoidea</taxon>
        <taxon>Schistosomatidae</taxon>
        <taxon>Schistosoma</taxon>
    </lineage>
</organism>
<keyword evidence="1" id="KW-0812">Transmembrane</keyword>
<evidence type="ECO:0000256" key="1">
    <source>
        <dbReference type="SAM" id="Phobius"/>
    </source>
</evidence>
<evidence type="ECO:0000313" key="2">
    <source>
        <dbReference type="EMBL" id="AAW27724.1"/>
    </source>
</evidence>
<keyword evidence="1" id="KW-1133">Transmembrane helix</keyword>
<sequence length="117" mass="13983">MLINTTKGTKTCIMYLYFDNRVTIDTFYFDYKQRILYNKLISHVTNVMYTINSDLPLSDEYNNYYLQKQLNLNWLATDIQEAYFYLLSICCVNMPGFFVLMFTLKLEVRAFMQNAIV</sequence>
<proteinExistence type="evidence at transcript level"/>
<protein>
    <submittedName>
        <fullName evidence="2">SJCHGC07161 protein</fullName>
    </submittedName>
</protein>
<feature type="transmembrane region" description="Helical" evidence="1">
    <location>
        <begin position="82"/>
        <end position="104"/>
    </location>
</feature>
<reference evidence="2" key="1">
    <citation type="submission" date="2004-11" db="EMBL/GenBank/DDBJ databases">
        <title>The full-length cDNA sequences of Schistosoma japonicum genes.</title>
        <authorList>
            <person name="Han Z."/>
        </authorList>
    </citation>
    <scope>NUCLEOTIDE SEQUENCE</scope>
</reference>
<dbReference type="EMBL" id="AY815992">
    <property type="protein sequence ID" value="AAW27724.1"/>
    <property type="molecule type" value="mRNA"/>
</dbReference>
<name>Q5D8Y2_SCHJA</name>
<accession>Q5D8Y2</accession>